<comment type="caution">
    <text evidence="2">The sequence shown here is derived from an EMBL/GenBank/DDBJ whole genome shotgun (WGS) entry which is preliminary data.</text>
</comment>
<evidence type="ECO:0000256" key="1">
    <source>
        <dbReference type="SAM" id="Coils"/>
    </source>
</evidence>
<accession>A0ABW0YW59</accession>
<evidence type="ECO:0000313" key="3">
    <source>
        <dbReference type="Proteomes" id="UP001596142"/>
    </source>
</evidence>
<dbReference type="RefSeq" id="WP_054635697.1">
    <property type="nucleotide sequence ID" value="NZ_JBHSOZ010000010.1"/>
</dbReference>
<dbReference type="PANTHER" id="PTHR38664:SF1">
    <property type="entry name" value="SLR0058 PROTEIN"/>
    <property type="match status" value="1"/>
</dbReference>
<protein>
    <submittedName>
        <fullName evidence="2">Phasin family protein</fullName>
    </submittedName>
</protein>
<proteinExistence type="predicted"/>
<keyword evidence="1" id="KW-0175">Coiled coil</keyword>
<name>A0ABW0YW59_9BACI</name>
<sequence length="110" mass="12351">MNELLKKGFFLGLGAAVTGKEKVQTYLDDLVSKGQITPKEADEWMDEMVTKGKSTEAEWSSQAKDRMQDSFKDMGVATQKDINELKEQLAAIELQLAQHIKNNDDENNSN</sequence>
<dbReference type="EMBL" id="JBHSOZ010000010">
    <property type="protein sequence ID" value="MFC5714274.1"/>
    <property type="molecule type" value="Genomic_DNA"/>
</dbReference>
<keyword evidence="3" id="KW-1185">Reference proteome</keyword>
<dbReference type="PANTHER" id="PTHR38664">
    <property type="entry name" value="SLR0058 PROTEIN"/>
    <property type="match status" value="1"/>
</dbReference>
<organism evidence="2 3">
    <name type="scientific">Thalassorhabdus alkalitolerans</name>
    <dbReference type="NCBI Taxonomy" id="2282697"/>
    <lineage>
        <taxon>Bacteria</taxon>
        <taxon>Bacillati</taxon>
        <taxon>Bacillota</taxon>
        <taxon>Bacilli</taxon>
        <taxon>Bacillales</taxon>
        <taxon>Bacillaceae</taxon>
        <taxon>Thalassorhabdus</taxon>
    </lineage>
</organism>
<feature type="coiled-coil region" evidence="1">
    <location>
        <begin position="75"/>
        <end position="102"/>
    </location>
</feature>
<gene>
    <name evidence="2" type="ORF">ACFPU1_16100</name>
</gene>
<dbReference type="Proteomes" id="UP001596142">
    <property type="component" value="Unassembled WGS sequence"/>
</dbReference>
<evidence type="ECO:0000313" key="2">
    <source>
        <dbReference type="EMBL" id="MFC5714274.1"/>
    </source>
</evidence>
<reference evidence="3" key="1">
    <citation type="journal article" date="2019" name="Int. J. Syst. Evol. Microbiol.">
        <title>The Global Catalogue of Microorganisms (GCM) 10K type strain sequencing project: providing services to taxonomists for standard genome sequencing and annotation.</title>
        <authorList>
            <consortium name="The Broad Institute Genomics Platform"/>
            <consortium name="The Broad Institute Genome Sequencing Center for Infectious Disease"/>
            <person name="Wu L."/>
            <person name="Ma J."/>
        </authorList>
    </citation>
    <scope>NUCLEOTIDE SEQUENCE [LARGE SCALE GENOMIC DNA]</scope>
    <source>
        <strain evidence="3">CECT 7184</strain>
    </source>
</reference>
<dbReference type="InterPro" id="IPR008769">
    <property type="entry name" value="PhaF_PhaI"/>
</dbReference>